<keyword evidence="3 9" id="KW-0808">Transferase</keyword>
<reference evidence="9" key="2">
    <citation type="submission" date="2023-01" db="EMBL/GenBank/DDBJ databases">
        <authorList>
            <person name="Sun Q."/>
            <person name="Evtushenko L."/>
        </authorList>
    </citation>
    <scope>NUCLEOTIDE SEQUENCE</scope>
    <source>
        <strain evidence="9">VKM Ac-1321</strain>
    </source>
</reference>
<name>A0A9W6NMQ9_9ACTN</name>
<evidence type="ECO:0000256" key="8">
    <source>
        <dbReference type="SAM" id="Phobius"/>
    </source>
</evidence>
<comment type="subcellular location">
    <subcellularLocation>
        <location evidence="1">Cell membrane</location>
        <topology evidence="1">Multi-pass membrane protein</topology>
    </subcellularLocation>
</comment>
<keyword evidence="10" id="KW-1185">Reference proteome</keyword>
<sequence length="332" mass="33066">MTAPVIAAVFVIAVLLSAAATEGCRRLALRLGVTDRPGGYKQHREPIPYLGGLAIVAGTLGPAAGAAVLFGAPPKLTVVAVAALVVAATGLADDVEPLGPVLRLVVETGAALLVVLAGVRLALSGVWWLDAAATVAWIVLLTNAVNLLDNMDGAAAAAVGVVALVLGLGTATLTVPLLCLAGACAGFLWHNRPPARIFMGDAGSLFLGFCLATGAVLVAPPTPLPAATTVLLVGLLPLLDTALVVISRRRAGRKWYLGGRDHTAHRLRTVGLSAGQVAGVLACGAGAAATLAVLVGAGTVTAVAGLVVWLCATTAAVTALLRVPVCAVSRAS</sequence>
<dbReference type="GO" id="GO:0044038">
    <property type="term" value="P:cell wall macromolecule biosynthetic process"/>
    <property type="evidence" value="ECO:0007669"/>
    <property type="project" value="TreeGrafter"/>
</dbReference>
<evidence type="ECO:0000256" key="7">
    <source>
        <dbReference type="PIRSR" id="PIRSR600715-1"/>
    </source>
</evidence>
<dbReference type="GO" id="GO:0071555">
    <property type="term" value="P:cell wall organization"/>
    <property type="evidence" value="ECO:0007669"/>
    <property type="project" value="TreeGrafter"/>
</dbReference>
<feature type="transmembrane region" description="Helical" evidence="8">
    <location>
        <begin position="202"/>
        <end position="220"/>
    </location>
</feature>
<keyword evidence="2" id="KW-1003">Cell membrane</keyword>
<keyword evidence="6 8" id="KW-0472">Membrane</keyword>
<feature type="transmembrane region" description="Helical" evidence="8">
    <location>
        <begin position="267"/>
        <end position="294"/>
    </location>
</feature>
<dbReference type="CDD" id="cd06853">
    <property type="entry name" value="GT_WecA_like"/>
    <property type="match status" value="1"/>
</dbReference>
<comment type="cofactor">
    <cofactor evidence="7">
        <name>Mg(2+)</name>
        <dbReference type="ChEBI" id="CHEBI:18420"/>
    </cofactor>
</comment>
<dbReference type="GO" id="GO:0016780">
    <property type="term" value="F:phosphotransferase activity, for other substituted phosphate groups"/>
    <property type="evidence" value="ECO:0007669"/>
    <property type="project" value="InterPro"/>
</dbReference>
<evidence type="ECO:0000313" key="9">
    <source>
        <dbReference type="EMBL" id="GLL03130.1"/>
    </source>
</evidence>
<evidence type="ECO:0000256" key="6">
    <source>
        <dbReference type="ARBA" id="ARBA00023136"/>
    </source>
</evidence>
<dbReference type="GO" id="GO:0009103">
    <property type="term" value="P:lipopolysaccharide biosynthetic process"/>
    <property type="evidence" value="ECO:0007669"/>
    <property type="project" value="TreeGrafter"/>
</dbReference>
<dbReference type="Pfam" id="PF00953">
    <property type="entry name" value="Glycos_transf_4"/>
    <property type="match status" value="1"/>
</dbReference>
<dbReference type="GO" id="GO:0005886">
    <property type="term" value="C:plasma membrane"/>
    <property type="evidence" value="ECO:0007669"/>
    <property type="project" value="UniProtKB-SubCell"/>
</dbReference>
<evidence type="ECO:0000313" key="10">
    <source>
        <dbReference type="Proteomes" id="UP001143480"/>
    </source>
</evidence>
<dbReference type="PANTHER" id="PTHR22926">
    <property type="entry name" value="PHOSPHO-N-ACETYLMURAMOYL-PENTAPEPTIDE-TRANSFERASE"/>
    <property type="match status" value="1"/>
</dbReference>
<dbReference type="EMBL" id="BSFP01000030">
    <property type="protein sequence ID" value="GLL03130.1"/>
    <property type="molecule type" value="Genomic_DNA"/>
</dbReference>
<gene>
    <name evidence="9" type="ORF">GCM10017581_048730</name>
</gene>
<evidence type="ECO:0000256" key="2">
    <source>
        <dbReference type="ARBA" id="ARBA00022475"/>
    </source>
</evidence>
<feature type="binding site" evidence="7">
    <location>
        <position position="201"/>
    </location>
    <ligand>
        <name>Mg(2+)</name>
        <dbReference type="ChEBI" id="CHEBI:18420"/>
    </ligand>
</feature>
<feature type="transmembrane region" description="Helical" evidence="8">
    <location>
        <begin position="47"/>
        <end position="69"/>
    </location>
</feature>
<feature type="transmembrane region" description="Helical" evidence="8">
    <location>
        <begin position="98"/>
        <end position="119"/>
    </location>
</feature>
<evidence type="ECO:0000256" key="1">
    <source>
        <dbReference type="ARBA" id="ARBA00004651"/>
    </source>
</evidence>
<feature type="transmembrane region" description="Helical" evidence="8">
    <location>
        <begin position="157"/>
        <end position="190"/>
    </location>
</feature>
<evidence type="ECO:0000256" key="3">
    <source>
        <dbReference type="ARBA" id="ARBA00022679"/>
    </source>
</evidence>
<feature type="transmembrane region" description="Helical" evidence="8">
    <location>
        <begin position="300"/>
        <end position="321"/>
    </location>
</feature>
<dbReference type="PANTHER" id="PTHR22926:SF3">
    <property type="entry name" value="UNDECAPRENYL-PHOSPHATE ALPHA-N-ACETYLGLUCOSAMINYL 1-PHOSPHATE TRANSFERASE"/>
    <property type="match status" value="1"/>
</dbReference>
<keyword evidence="4 8" id="KW-0812">Transmembrane</keyword>
<feature type="binding site" evidence="7">
    <location>
        <position position="146"/>
    </location>
    <ligand>
        <name>Mg(2+)</name>
        <dbReference type="ChEBI" id="CHEBI:18420"/>
    </ligand>
</feature>
<keyword evidence="7" id="KW-0479">Metal-binding</keyword>
<proteinExistence type="predicted"/>
<evidence type="ECO:0000256" key="4">
    <source>
        <dbReference type="ARBA" id="ARBA00022692"/>
    </source>
</evidence>
<accession>A0A9W6NMQ9</accession>
<organism evidence="9 10">
    <name type="scientific">Dactylosporangium matsuzakiense</name>
    <dbReference type="NCBI Taxonomy" id="53360"/>
    <lineage>
        <taxon>Bacteria</taxon>
        <taxon>Bacillati</taxon>
        <taxon>Actinomycetota</taxon>
        <taxon>Actinomycetes</taxon>
        <taxon>Micromonosporales</taxon>
        <taxon>Micromonosporaceae</taxon>
        <taxon>Dactylosporangium</taxon>
    </lineage>
</organism>
<dbReference type="RefSeq" id="WP_261964818.1">
    <property type="nucleotide sequence ID" value="NZ_BAAAXA010000001.1"/>
</dbReference>
<keyword evidence="7" id="KW-0460">Magnesium</keyword>
<dbReference type="GO" id="GO:0046872">
    <property type="term" value="F:metal ion binding"/>
    <property type="evidence" value="ECO:0007669"/>
    <property type="project" value="UniProtKB-KW"/>
</dbReference>
<dbReference type="InterPro" id="IPR000715">
    <property type="entry name" value="Glycosyl_transferase_4"/>
</dbReference>
<evidence type="ECO:0000256" key="5">
    <source>
        <dbReference type="ARBA" id="ARBA00022989"/>
    </source>
</evidence>
<feature type="transmembrane region" description="Helical" evidence="8">
    <location>
        <begin position="76"/>
        <end position="92"/>
    </location>
</feature>
<dbReference type="AlphaFoldDB" id="A0A9W6NMQ9"/>
<reference evidence="9" key="1">
    <citation type="journal article" date="2014" name="Int. J. Syst. Evol. Microbiol.">
        <title>Complete genome sequence of Corynebacterium casei LMG S-19264T (=DSM 44701T), isolated from a smear-ripened cheese.</title>
        <authorList>
            <consortium name="US DOE Joint Genome Institute (JGI-PGF)"/>
            <person name="Walter F."/>
            <person name="Albersmeier A."/>
            <person name="Kalinowski J."/>
            <person name="Ruckert C."/>
        </authorList>
    </citation>
    <scope>NUCLEOTIDE SEQUENCE</scope>
    <source>
        <strain evidence="9">VKM Ac-1321</strain>
    </source>
</reference>
<dbReference type="Proteomes" id="UP001143480">
    <property type="component" value="Unassembled WGS sequence"/>
</dbReference>
<feature type="transmembrane region" description="Helical" evidence="8">
    <location>
        <begin position="226"/>
        <end position="246"/>
    </location>
</feature>
<keyword evidence="5 8" id="KW-1133">Transmembrane helix</keyword>
<feature type="transmembrane region" description="Helical" evidence="8">
    <location>
        <begin position="126"/>
        <end position="145"/>
    </location>
</feature>
<protein>
    <submittedName>
        <fullName evidence="9">Undecaprenyl-phosphate alpha-N-acetylglucosaminyl 1-phosphate transferase</fullName>
    </submittedName>
</protein>
<comment type="caution">
    <text evidence="9">The sequence shown here is derived from an EMBL/GenBank/DDBJ whole genome shotgun (WGS) entry which is preliminary data.</text>
</comment>